<sequence length="44" mass="4665">MALMGTGGWHCRAHVGGTDGCRWAALMSTSGRQRWTQVCGTGGR</sequence>
<name>A0ABN9GED2_9NEOB</name>
<gene>
    <name evidence="1" type="ORF">SPARVUS_LOCUS13903114</name>
</gene>
<protein>
    <submittedName>
        <fullName evidence="1">Uncharacterized protein</fullName>
    </submittedName>
</protein>
<proteinExistence type="predicted"/>
<accession>A0ABN9GED2</accession>
<evidence type="ECO:0000313" key="1">
    <source>
        <dbReference type="EMBL" id="CAI9607146.1"/>
    </source>
</evidence>
<feature type="non-terminal residue" evidence="1">
    <location>
        <position position="44"/>
    </location>
</feature>
<evidence type="ECO:0000313" key="2">
    <source>
        <dbReference type="Proteomes" id="UP001162483"/>
    </source>
</evidence>
<keyword evidence="2" id="KW-1185">Reference proteome</keyword>
<dbReference type="Proteomes" id="UP001162483">
    <property type="component" value="Unassembled WGS sequence"/>
</dbReference>
<comment type="caution">
    <text evidence="1">The sequence shown here is derived from an EMBL/GenBank/DDBJ whole genome shotgun (WGS) entry which is preliminary data.</text>
</comment>
<organism evidence="1 2">
    <name type="scientific">Staurois parvus</name>
    <dbReference type="NCBI Taxonomy" id="386267"/>
    <lineage>
        <taxon>Eukaryota</taxon>
        <taxon>Metazoa</taxon>
        <taxon>Chordata</taxon>
        <taxon>Craniata</taxon>
        <taxon>Vertebrata</taxon>
        <taxon>Euteleostomi</taxon>
        <taxon>Amphibia</taxon>
        <taxon>Batrachia</taxon>
        <taxon>Anura</taxon>
        <taxon>Neobatrachia</taxon>
        <taxon>Ranoidea</taxon>
        <taxon>Ranidae</taxon>
        <taxon>Staurois</taxon>
    </lineage>
</organism>
<reference evidence="1" key="1">
    <citation type="submission" date="2023-05" db="EMBL/GenBank/DDBJ databases">
        <authorList>
            <person name="Stuckert A."/>
        </authorList>
    </citation>
    <scope>NUCLEOTIDE SEQUENCE</scope>
</reference>
<dbReference type="EMBL" id="CATNWA010018404">
    <property type="protein sequence ID" value="CAI9607146.1"/>
    <property type="molecule type" value="Genomic_DNA"/>
</dbReference>